<evidence type="ECO:0000259" key="1">
    <source>
        <dbReference type="Pfam" id="PF13649"/>
    </source>
</evidence>
<evidence type="ECO:0000313" key="2">
    <source>
        <dbReference type="EMBL" id="VAX09387.1"/>
    </source>
</evidence>
<proteinExistence type="predicted"/>
<sequence>MEKDYIHKIYPRKFKRNDFWSQIKRTINGIPVSDKEIDMIVNQIIIQLELQNEDNVLDLGCGNAALSSRLFGFINRYIGVDFSEYLIEIANEYFRPNESVRYIKSDICSYVTKAANSEEFSKVLCYGAMAYLSRNDVVATVQTLRDRFKNVERIYFGNIPNKSKAKEFFLNRKIYKYSLDDPQSAIGVWWDPDDIVTVMKNIGFTPLISHMHESFYSSSYRFDLTLLPN</sequence>
<accession>A0A3B1BXM8</accession>
<dbReference type="EMBL" id="UOFX01000051">
    <property type="protein sequence ID" value="VAX09387.1"/>
    <property type="molecule type" value="Genomic_DNA"/>
</dbReference>
<feature type="domain" description="Methyltransferase" evidence="1">
    <location>
        <begin position="56"/>
        <end position="146"/>
    </location>
</feature>
<name>A0A3B1BXM8_9ZZZZ</name>
<organism evidence="2">
    <name type="scientific">hydrothermal vent metagenome</name>
    <dbReference type="NCBI Taxonomy" id="652676"/>
    <lineage>
        <taxon>unclassified sequences</taxon>
        <taxon>metagenomes</taxon>
        <taxon>ecological metagenomes</taxon>
    </lineage>
</organism>
<dbReference type="Gene3D" id="3.40.50.150">
    <property type="entry name" value="Vaccinia Virus protein VP39"/>
    <property type="match status" value="1"/>
</dbReference>
<gene>
    <name evidence="2" type="ORF">MNBD_GAMMA26-1897</name>
</gene>
<reference evidence="2" key="1">
    <citation type="submission" date="2018-06" db="EMBL/GenBank/DDBJ databases">
        <authorList>
            <person name="Zhirakovskaya E."/>
        </authorList>
    </citation>
    <scope>NUCLEOTIDE SEQUENCE</scope>
</reference>
<dbReference type="Pfam" id="PF13649">
    <property type="entry name" value="Methyltransf_25"/>
    <property type="match status" value="1"/>
</dbReference>
<dbReference type="InterPro" id="IPR041698">
    <property type="entry name" value="Methyltransf_25"/>
</dbReference>
<dbReference type="InterPro" id="IPR029063">
    <property type="entry name" value="SAM-dependent_MTases_sf"/>
</dbReference>
<protein>
    <recommendedName>
        <fullName evidence="1">Methyltransferase domain-containing protein</fullName>
    </recommendedName>
</protein>
<dbReference type="CDD" id="cd02440">
    <property type="entry name" value="AdoMet_MTases"/>
    <property type="match status" value="1"/>
</dbReference>
<dbReference type="SUPFAM" id="SSF53335">
    <property type="entry name" value="S-adenosyl-L-methionine-dependent methyltransferases"/>
    <property type="match status" value="1"/>
</dbReference>
<dbReference type="AlphaFoldDB" id="A0A3B1BXM8"/>